<keyword evidence="4" id="KW-0238">DNA-binding</keyword>
<keyword evidence="3" id="KW-0805">Transcription regulation</keyword>
<dbReference type="Pfam" id="PF20452">
    <property type="entry name" value="Calmod_bind_C"/>
    <property type="match status" value="1"/>
</dbReference>
<organism evidence="11 12">
    <name type="scientific">Stephania japonica</name>
    <dbReference type="NCBI Taxonomy" id="461633"/>
    <lineage>
        <taxon>Eukaryota</taxon>
        <taxon>Viridiplantae</taxon>
        <taxon>Streptophyta</taxon>
        <taxon>Embryophyta</taxon>
        <taxon>Tracheophyta</taxon>
        <taxon>Spermatophyta</taxon>
        <taxon>Magnoliopsida</taxon>
        <taxon>Ranunculales</taxon>
        <taxon>Menispermaceae</taxon>
        <taxon>Menispermoideae</taxon>
        <taxon>Cissampelideae</taxon>
        <taxon>Stephania</taxon>
    </lineage>
</organism>
<feature type="domain" description="Calmodulin binding protein C-terminal" evidence="10">
    <location>
        <begin position="341"/>
        <end position="404"/>
    </location>
</feature>
<dbReference type="GO" id="GO:0005634">
    <property type="term" value="C:nucleus"/>
    <property type="evidence" value="ECO:0007669"/>
    <property type="project" value="UniProtKB-SubCell"/>
</dbReference>
<evidence type="ECO:0000256" key="3">
    <source>
        <dbReference type="ARBA" id="ARBA00023015"/>
    </source>
</evidence>
<reference evidence="11 12" key="1">
    <citation type="submission" date="2024-01" db="EMBL/GenBank/DDBJ databases">
        <title>Genome assemblies of Stephania.</title>
        <authorList>
            <person name="Yang L."/>
        </authorList>
    </citation>
    <scope>NUCLEOTIDE SEQUENCE [LARGE SCALE GENOMIC DNA]</scope>
    <source>
        <strain evidence="11">QJT</strain>
        <tissue evidence="11">Leaf</tissue>
    </source>
</reference>
<evidence type="ECO:0000256" key="2">
    <source>
        <dbReference type="ARBA" id="ARBA00007214"/>
    </source>
</evidence>
<keyword evidence="12" id="KW-1185">Reference proteome</keyword>
<dbReference type="InterPro" id="IPR012416">
    <property type="entry name" value="CBP60"/>
</dbReference>
<dbReference type="PANTHER" id="PTHR31713">
    <property type="entry name" value="OS02G0177800 PROTEIN"/>
    <property type="match status" value="1"/>
</dbReference>
<gene>
    <name evidence="11" type="ORF">Sjap_010659</name>
</gene>
<dbReference type="GO" id="GO:0043565">
    <property type="term" value="F:sequence-specific DNA binding"/>
    <property type="evidence" value="ECO:0007669"/>
    <property type="project" value="TreeGrafter"/>
</dbReference>
<evidence type="ECO:0008006" key="13">
    <source>
        <dbReference type="Google" id="ProtNLM"/>
    </source>
</evidence>
<dbReference type="InterPro" id="IPR046830">
    <property type="entry name" value="Calmod_bind_M"/>
</dbReference>
<keyword evidence="5" id="KW-0010">Activator</keyword>
<dbReference type="InterPro" id="IPR046829">
    <property type="entry name" value="Calmod_bind_C"/>
</dbReference>
<evidence type="ECO:0000256" key="5">
    <source>
        <dbReference type="ARBA" id="ARBA00023159"/>
    </source>
</evidence>
<dbReference type="GO" id="GO:0080142">
    <property type="term" value="P:regulation of salicylic acid biosynthetic process"/>
    <property type="evidence" value="ECO:0007669"/>
    <property type="project" value="TreeGrafter"/>
</dbReference>
<accession>A0AAP0JC17</accession>
<keyword evidence="6" id="KW-0804">Transcription</keyword>
<dbReference type="EMBL" id="JBBNAE010000004">
    <property type="protein sequence ID" value="KAK9130172.1"/>
    <property type="molecule type" value="Genomic_DNA"/>
</dbReference>
<evidence type="ECO:0000256" key="7">
    <source>
        <dbReference type="ARBA" id="ARBA00023242"/>
    </source>
</evidence>
<dbReference type="AlphaFoldDB" id="A0AAP0JC17"/>
<dbReference type="PANTHER" id="PTHR31713:SF96">
    <property type="entry name" value="OS02G0562300 PROTEIN"/>
    <property type="match status" value="1"/>
</dbReference>
<evidence type="ECO:0000313" key="11">
    <source>
        <dbReference type="EMBL" id="KAK9130172.1"/>
    </source>
</evidence>
<keyword evidence="7" id="KW-0539">Nucleus</keyword>
<dbReference type="InterPro" id="IPR046831">
    <property type="entry name" value="Calmodulin_bind_N"/>
</dbReference>
<dbReference type="GO" id="GO:0003700">
    <property type="term" value="F:DNA-binding transcription factor activity"/>
    <property type="evidence" value="ECO:0007669"/>
    <property type="project" value="TreeGrafter"/>
</dbReference>
<evidence type="ECO:0000259" key="10">
    <source>
        <dbReference type="Pfam" id="PF20452"/>
    </source>
</evidence>
<evidence type="ECO:0000256" key="1">
    <source>
        <dbReference type="ARBA" id="ARBA00004123"/>
    </source>
</evidence>
<dbReference type="Pfam" id="PF07887">
    <property type="entry name" value="Calmodulin_bind"/>
    <property type="match status" value="1"/>
</dbReference>
<dbReference type="GO" id="GO:0005516">
    <property type="term" value="F:calmodulin binding"/>
    <property type="evidence" value="ECO:0007669"/>
    <property type="project" value="InterPro"/>
</dbReference>
<dbReference type="Pfam" id="PF20451">
    <property type="entry name" value="Calmod_bind_M"/>
    <property type="match status" value="1"/>
</dbReference>
<evidence type="ECO:0000256" key="6">
    <source>
        <dbReference type="ARBA" id="ARBA00023163"/>
    </source>
</evidence>
<name>A0AAP0JC17_9MAGN</name>
<evidence type="ECO:0000256" key="4">
    <source>
        <dbReference type="ARBA" id="ARBA00023125"/>
    </source>
</evidence>
<comment type="caution">
    <text evidence="11">The sequence shown here is derived from an EMBL/GenBank/DDBJ whole genome shotgun (WGS) entry which is preliminary data.</text>
</comment>
<comment type="similarity">
    <text evidence="2">Belongs to the plant ACBP60 protein family.</text>
</comment>
<dbReference type="Proteomes" id="UP001417504">
    <property type="component" value="Unassembled WGS sequence"/>
</dbReference>
<evidence type="ECO:0000313" key="12">
    <source>
        <dbReference type="Proteomes" id="UP001417504"/>
    </source>
</evidence>
<proteinExistence type="inferred from homology"/>
<evidence type="ECO:0000259" key="8">
    <source>
        <dbReference type="Pfam" id="PF07887"/>
    </source>
</evidence>
<protein>
    <recommendedName>
        <fullName evidence="13">Calmodulin-binding protein</fullName>
    </recommendedName>
</protein>
<evidence type="ECO:0000259" key="9">
    <source>
        <dbReference type="Pfam" id="PF20451"/>
    </source>
</evidence>
<feature type="domain" description="Calmodulin binding protein-like N-terminal" evidence="8">
    <location>
        <begin position="111"/>
        <end position="258"/>
    </location>
</feature>
<comment type="subcellular location">
    <subcellularLocation>
        <location evidence="1">Nucleus</location>
    </subcellularLocation>
</comment>
<sequence>MEGLDHYDKKGKRKLIVSDCGDEEDDVDRDELPEKKRQALGLAARALLDAGILELLQKHLGPCVQKHLGPYVQRAISEALEPALECAVSKLNPRCSRCSAKQVDDLSERHLQLRFLSRFSLPLFTERKIEWEKGASIHVGLFDATTGSIVKSGPESSVKLDIVVLEGDFNNGDDEDWSSIEFERHVTNERKGRRPLLIGDLQVQLKEGFGTLGDLSFTDNSSWVPSKTFRFGLKVAPNYCEGIRIREAKTEAFAVKDQRGESYKKHYPPTLDDEVWRVIKIRKDGRFCKSLNDNGIWTVRDFLRCLARDPINFRETPGAPKSKGTWEALVKHARTCILNEKCHVYHLDESKALLFNDIYGLEGLIVNGNLYTVDFVLSNMKVFKVSVEDLLRKAYDDWTKIQEFDGDAIRDLKLNGTESQWMPDDTSSQQLFSQCLSIPVNPAQPMVEVDVPSPSIKLNEIPNTSNGMHSLTNDNFSLPITGTSPPPQNQLSWNSNPTQILRNGSMVQLAPGSPQISTSGFSESDIPMIVEDDHSISESLFGGGFMNWSDLDQLFDDHFSPGTSSRQCFSQYDDPLCSARKVDKRWRKLVAILIWRFNIRRKIIKARQRVAPLMPVSVSS</sequence>
<feature type="domain" description="Calmodulin binding protein central" evidence="9">
    <location>
        <begin position="271"/>
        <end position="336"/>
    </location>
</feature>